<name>A0A0F9E4C5_9ZZZZ</name>
<gene>
    <name evidence="1" type="ORF">LCGC14_2120810</name>
</gene>
<accession>A0A0F9E4C5</accession>
<proteinExistence type="predicted"/>
<dbReference type="AlphaFoldDB" id="A0A0F9E4C5"/>
<sequence length="427" mass="48731">SLVPVYGQVFAPIVYATIYFAETWLEQLENEEAISNLQKSYTFYDIDDSTMDIPNSLNEKTRLAIGEGDSDKDHPNHRSAYYYTIYGGEPGKDYTANLIIAPPRFFRGNGETFEGYNLDYFLLTSELATLEDRDYITDVIIGNSPNIYIDDTPKVVLDAAGNVVENIDYTGPTPLQRSLEAIKNEEERKMVENPYGYYSLNTIGYIEQEIKSVSNGKFDTIRPYFTNGVPDYRFVNSEDIEFTKTLSPLYRPIIVSEERYYELEDEGYTQSEIIIDLSIAISSWYITDERSEIYISKYLAAGLKPTILLSNKGFGYPIDRITIGGSEIDSSDYEVKDGYLYLSPSIPLEFPDTFDLHIYFDTIKYLPTSTPSTNDEFGRLALAQTLSYSISDYFSQYYIAAINAKRKAELEFTAQTTVMSTLRFTEK</sequence>
<dbReference type="EMBL" id="LAZR01026402">
    <property type="protein sequence ID" value="KKL68854.1"/>
    <property type="molecule type" value="Genomic_DNA"/>
</dbReference>
<reference evidence="1" key="1">
    <citation type="journal article" date="2015" name="Nature">
        <title>Complex archaea that bridge the gap between prokaryotes and eukaryotes.</title>
        <authorList>
            <person name="Spang A."/>
            <person name="Saw J.H."/>
            <person name="Jorgensen S.L."/>
            <person name="Zaremba-Niedzwiedzka K."/>
            <person name="Martijn J."/>
            <person name="Lind A.E."/>
            <person name="van Eijk R."/>
            <person name="Schleper C."/>
            <person name="Guy L."/>
            <person name="Ettema T.J."/>
        </authorList>
    </citation>
    <scope>NUCLEOTIDE SEQUENCE</scope>
</reference>
<comment type="caution">
    <text evidence="1">The sequence shown here is derived from an EMBL/GenBank/DDBJ whole genome shotgun (WGS) entry which is preliminary data.</text>
</comment>
<protein>
    <submittedName>
        <fullName evidence="1">Uncharacterized protein</fullName>
    </submittedName>
</protein>
<evidence type="ECO:0000313" key="1">
    <source>
        <dbReference type="EMBL" id="KKL68854.1"/>
    </source>
</evidence>
<feature type="non-terminal residue" evidence="1">
    <location>
        <position position="1"/>
    </location>
</feature>
<organism evidence="1">
    <name type="scientific">marine sediment metagenome</name>
    <dbReference type="NCBI Taxonomy" id="412755"/>
    <lineage>
        <taxon>unclassified sequences</taxon>
        <taxon>metagenomes</taxon>
        <taxon>ecological metagenomes</taxon>
    </lineage>
</organism>